<feature type="transmembrane region" description="Helical" evidence="6">
    <location>
        <begin position="74"/>
        <end position="93"/>
    </location>
</feature>
<comment type="subcellular location">
    <subcellularLocation>
        <location evidence="1 6">Membrane</location>
        <topology evidence="1 6">Multi-pass membrane protein</topology>
    </subcellularLocation>
</comment>
<evidence type="ECO:0000256" key="5">
    <source>
        <dbReference type="ARBA" id="ARBA00023136"/>
    </source>
</evidence>
<protein>
    <recommendedName>
        <fullName evidence="6">WAT1-related protein</fullName>
    </recommendedName>
</protein>
<name>A0ABC8R1T3_9AQUA</name>
<reference evidence="9 10" key="1">
    <citation type="submission" date="2024-02" db="EMBL/GenBank/DDBJ databases">
        <authorList>
            <person name="Vignale AGUSTIN F."/>
            <person name="Sosa J E."/>
            <person name="Modenutti C."/>
        </authorList>
    </citation>
    <scope>NUCLEOTIDE SEQUENCE [LARGE SCALE GENOMIC DNA]</scope>
</reference>
<dbReference type="Pfam" id="PF00892">
    <property type="entry name" value="EamA"/>
    <property type="match status" value="2"/>
</dbReference>
<feature type="transmembrane region" description="Helical" evidence="6">
    <location>
        <begin position="12"/>
        <end position="34"/>
    </location>
</feature>
<evidence type="ECO:0000256" key="1">
    <source>
        <dbReference type="ARBA" id="ARBA00004141"/>
    </source>
</evidence>
<feature type="transmembrane region" description="Helical" evidence="6">
    <location>
        <begin position="183"/>
        <end position="202"/>
    </location>
</feature>
<feature type="transmembrane region" description="Helical" evidence="6">
    <location>
        <begin position="280"/>
        <end position="300"/>
    </location>
</feature>
<dbReference type="EMBL" id="CAUOFW020000846">
    <property type="protein sequence ID" value="CAK9137942.1"/>
    <property type="molecule type" value="Genomic_DNA"/>
</dbReference>
<evidence type="ECO:0000256" key="4">
    <source>
        <dbReference type="ARBA" id="ARBA00022989"/>
    </source>
</evidence>
<dbReference type="Proteomes" id="UP001642360">
    <property type="component" value="Unassembled WGS sequence"/>
</dbReference>
<gene>
    <name evidence="9" type="ORF">ILEXP_LOCUS4994</name>
</gene>
<organism evidence="9 10">
    <name type="scientific">Ilex paraguariensis</name>
    <name type="common">yerba mate</name>
    <dbReference type="NCBI Taxonomy" id="185542"/>
    <lineage>
        <taxon>Eukaryota</taxon>
        <taxon>Viridiplantae</taxon>
        <taxon>Streptophyta</taxon>
        <taxon>Embryophyta</taxon>
        <taxon>Tracheophyta</taxon>
        <taxon>Spermatophyta</taxon>
        <taxon>Magnoliopsida</taxon>
        <taxon>eudicotyledons</taxon>
        <taxon>Gunneridae</taxon>
        <taxon>Pentapetalae</taxon>
        <taxon>asterids</taxon>
        <taxon>campanulids</taxon>
        <taxon>Aquifoliales</taxon>
        <taxon>Aquifoliaceae</taxon>
        <taxon>Ilex</taxon>
    </lineage>
</organism>
<evidence type="ECO:0000259" key="8">
    <source>
        <dbReference type="Pfam" id="PF00892"/>
    </source>
</evidence>
<comment type="similarity">
    <text evidence="2 6">Belongs to the drug/metabolite transporter (DMT) superfamily. Plant drug/metabolite exporter (P-DME) (TC 2.A.7.4) family.</text>
</comment>
<dbReference type="GO" id="GO:0016020">
    <property type="term" value="C:membrane"/>
    <property type="evidence" value="ECO:0007669"/>
    <property type="project" value="UniProtKB-SubCell"/>
</dbReference>
<feature type="transmembrane region" description="Helical" evidence="6">
    <location>
        <begin position="251"/>
        <end position="268"/>
    </location>
</feature>
<dbReference type="AlphaFoldDB" id="A0ABC8R1T3"/>
<feature type="transmembrane region" description="Helical" evidence="6">
    <location>
        <begin position="306"/>
        <end position="325"/>
    </location>
</feature>
<dbReference type="InterPro" id="IPR037185">
    <property type="entry name" value="EmrE-like"/>
</dbReference>
<comment type="caution">
    <text evidence="9">The sequence shown here is derived from an EMBL/GenBank/DDBJ whole genome shotgun (WGS) entry which is preliminary data.</text>
</comment>
<feature type="domain" description="EamA" evidence="8">
    <location>
        <begin position="13"/>
        <end position="151"/>
    </location>
</feature>
<keyword evidence="4 6" id="KW-1133">Transmembrane helix</keyword>
<proteinExistence type="inferred from homology"/>
<feature type="transmembrane region" description="Helical" evidence="6">
    <location>
        <begin position="99"/>
        <end position="123"/>
    </location>
</feature>
<evidence type="ECO:0000256" key="3">
    <source>
        <dbReference type="ARBA" id="ARBA00022692"/>
    </source>
</evidence>
<keyword evidence="5 6" id="KW-0472">Membrane</keyword>
<feature type="region of interest" description="Disordered" evidence="7">
    <location>
        <begin position="344"/>
        <end position="381"/>
    </location>
</feature>
<dbReference type="InterPro" id="IPR030184">
    <property type="entry name" value="WAT1-related"/>
</dbReference>
<evidence type="ECO:0000313" key="9">
    <source>
        <dbReference type="EMBL" id="CAK9137942.1"/>
    </source>
</evidence>
<feature type="domain" description="EamA" evidence="8">
    <location>
        <begin position="184"/>
        <end position="323"/>
    </location>
</feature>
<keyword evidence="10" id="KW-1185">Reference proteome</keyword>
<evidence type="ECO:0000256" key="6">
    <source>
        <dbReference type="RuleBase" id="RU363077"/>
    </source>
</evidence>
<evidence type="ECO:0000256" key="2">
    <source>
        <dbReference type="ARBA" id="ARBA00007635"/>
    </source>
</evidence>
<accession>A0ABC8R1T3</accession>
<dbReference type="InterPro" id="IPR000620">
    <property type="entry name" value="EamA_dom"/>
</dbReference>
<feature type="compositionally biased region" description="Basic and acidic residues" evidence="7">
    <location>
        <begin position="344"/>
        <end position="369"/>
    </location>
</feature>
<keyword evidence="3 6" id="KW-0812">Transmembrane</keyword>
<dbReference type="SUPFAM" id="SSF103481">
    <property type="entry name" value="Multidrug resistance efflux transporter EmrE"/>
    <property type="match status" value="2"/>
</dbReference>
<feature type="transmembrane region" description="Helical" evidence="6">
    <location>
        <begin position="209"/>
        <end position="231"/>
    </location>
</feature>
<dbReference type="PANTHER" id="PTHR31218">
    <property type="entry name" value="WAT1-RELATED PROTEIN"/>
    <property type="match status" value="1"/>
</dbReference>
<evidence type="ECO:0000313" key="10">
    <source>
        <dbReference type="Proteomes" id="UP001642360"/>
    </source>
</evidence>
<sequence length="381" mass="42018">MDNNHFFNRAKPYLAVIFLQFGSAGTAIIAKSALNQGMSHYTFAVYRSAIATAVFAPFAIILERKVRPRMTTSIFLKIMLLGLLEPVIDQNLYYTGLKYTTATFASAMCNILPAITFLMAWILRLERVDIRRLHSQAKIVGTLVTVSGAMIMTLIEGPSVRFPWTKHKIHEQSTSATNQQDSIKGALMIMSGCFCWACFYILQAITLKSYPAVLSLTSLTCMMGALQGTILTLVLERGKTTIWSIQWDTKLLAALYSGIISSGVMYYVSGTIVKEKGPVFVTVFNPLSMVIIAIMGSFIFAEQMDLGKVLGAVTIVAGLYMVIWGKSKDKSVSKLEESISKLDGDRITPTDKQLDTWDDGKKTSYHESVDGSDAIPPHEAV</sequence>
<feature type="transmembrane region" description="Helical" evidence="6">
    <location>
        <begin position="40"/>
        <end position="62"/>
    </location>
</feature>
<evidence type="ECO:0000256" key="7">
    <source>
        <dbReference type="SAM" id="MobiDB-lite"/>
    </source>
</evidence>